<feature type="compositionally biased region" description="Basic and acidic residues" evidence="1">
    <location>
        <begin position="73"/>
        <end position="90"/>
    </location>
</feature>
<feature type="signal peptide" evidence="2">
    <location>
        <begin position="1"/>
        <end position="20"/>
    </location>
</feature>
<evidence type="ECO:0000256" key="2">
    <source>
        <dbReference type="SAM" id="SignalP"/>
    </source>
</evidence>
<dbReference type="Proteomes" id="UP001295794">
    <property type="component" value="Unassembled WGS sequence"/>
</dbReference>
<name>A0AAD2HQA1_9AGAR</name>
<reference evidence="3" key="1">
    <citation type="submission" date="2023-11" db="EMBL/GenBank/DDBJ databases">
        <authorList>
            <person name="De Vega J J."/>
            <person name="De Vega J J."/>
        </authorList>
    </citation>
    <scope>NUCLEOTIDE SEQUENCE</scope>
</reference>
<dbReference type="AlphaFoldDB" id="A0AAD2HQA1"/>
<evidence type="ECO:0000256" key="1">
    <source>
        <dbReference type="SAM" id="MobiDB-lite"/>
    </source>
</evidence>
<accession>A0AAD2HQA1</accession>
<feature type="chain" id="PRO_5042147549" evidence="2">
    <location>
        <begin position="21"/>
        <end position="90"/>
    </location>
</feature>
<comment type="caution">
    <text evidence="3">The sequence shown here is derived from an EMBL/GenBank/DDBJ whole genome shotgun (WGS) entry which is preliminary data.</text>
</comment>
<proteinExistence type="predicted"/>
<dbReference type="PROSITE" id="PS51257">
    <property type="entry name" value="PROKAR_LIPOPROTEIN"/>
    <property type="match status" value="1"/>
</dbReference>
<evidence type="ECO:0000313" key="4">
    <source>
        <dbReference type="Proteomes" id="UP001295794"/>
    </source>
</evidence>
<keyword evidence="2" id="KW-0732">Signal</keyword>
<sequence>MRFHLVVAFVCTFLFACAAAWPFPKSGPEAPSSVFVETRWVSNAERLQRGMPLLKPTKRRPGAPVAPRASSSPDRRAQIQKRLAEERDGL</sequence>
<evidence type="ECO:0000313" key="3">
    <source>
        <dbReference type="EMBL" id="CAK5279110.1"/>
    </source>
</evidence>
<dbReference type="EMBL" id="CAVNYO010000434">
    <property type="protein sequence ID" value="CAK5279110.1"/>
    <property type="molecule type" value="Genomic_DNA"/>
</dbReference>
<keyword evidence="4" id="KW-1185">Reference proteome</keyword>
<protein>
    <submittedName>
        <fullName evidence="3">Uncharacterized protein</fullName>
    </submittedName>
</protein>
<gene>
    <name evidence="3" type="ORF">MYCIT1_LOCUS28923</name>
</gene>
<organism evidence="3 4">
    <name type="scientific">Mycena citricolor</name>
    <dbReference type="NCBI Taxonomy" id="2018698"/>
    <lineage>
        <taxon>Eukaryota</taxon>
        <taxon>Fungi</taxon>
        <taxon>Dikarya</taxon>
        <taxon>Basidiomycota</taxon>
        <taxon>Agaricomycotina</taxon>
        <taxon>Agaricomycetes</taxon>
        <taxon>Agaricomycetidae</taxon>
        <taxon>Agaricales</taxon>
        <taxon>Marasmiineae</taxon>
        <taxon>Mycenaceae</taxon>
        <taxon>Mycena</taxon>
    </lineage>
</organism>
<feature type="region of interest" description="Disordered" evidence="1">
    <location>
        <begin position="48"/>
        <end position="90"/>
    </location>
</feature>